<sequence>MRELSWRIKRCIYEDYSEDDRQAVEEILLELVDDLKGGGGEERIAAAALIHSRGKIDRLLTAVHVAHEDWRDILMGSGLEHEDWPERLDSEFGTDPKT</sequence>
<dbReference type="Proteomes" id="UP000373149">
    <property type="component" value="Unassembled WGS sequence"/>
</dbReference>
<proteinExistence type="predicted"/>
<accession>A0A5N8X7W3</accession>
<dbReference type="AlphaFoldDB" id="A0A5N8X7W3"/>
<comment type="caution">
    <text evidence="1">The sequence shown here is derived from an EMBL/GenBank/DDBJ whole genome shotgun (WGS) entry which is preliminary data.</text>
</comment>
<organism evidence="1 2">
    <name type="scientific">Streptomyces acidicola</name>
    <dbReference type="NCBI Taxonomy" id="2596892"/>
    <lineage>
        <taxon>Bacteria</taxon>
        <taxon>Bacillati</taxon>
        <taxon>Actinomycetota</taxon>
        <taxon>Actinomycetes</taxon>
        <taxon>Kitasatosporales</taxon>
        <taxon>Streptomycetaceae</taxon>
        <taxon>Streptomyces</taxon>
    </lineage>
</organism>
<gene>
    <name evidence="1" type="ORF">FPZ41_43910</name>
</gene>
<keyword evidence="2" id="KW-1185">Reference proteome</keyword>
<protein>
    <submittedName>
        <fullName evidence="1">Uncharacterized protein</fullName>
    </submittedName>
</protein>
<reference evidence="1 2" key="1">
    <citation type="submission" date="2019-09" db="EMBL/GenBank/DDBJ databases">
        <authorList>
            <person name="Duangmal K."/>
            <person name="Teo W.F.A."/>
            <person name="Lipun K."/>
        </authorList>
    </citation>
    <scope>NUCLEOTIDE SEQUENCE [LARGE SCALE GENOMIC DNA]</scope>
    <source>
        <strain evidence="1 2">K1PN6</strain>
    </source>
</reference>
<evidence type="ECO:0000313" key="1">
    <source>
        <dbReference type="EMBL" id="MPY55128.1"/>
    </source>
</evidence>
<dbReference type="EMBL" id="VMNX01000371">
    <property type="protein sequence ID" value="MPY55128.1"/>
    <property type="molecule type" value="Genomic_DNA"/>
</dbReference>
<evidence type="ECO:0000313" key="2">
    <source>
        <dbReference type="Proteomes" id="UP000373149"/>
    </source>
</evidence>
<name>A0A5N8X7W3_9ACTN</name>
<dbReference type="RefSeq" id="WP_152870193.1">
    <property type="nucleotide sequence ID" value="NZ_VMNX01000371.1"/>
</dbReference>